<protein>
    <submittedName>
        <fullName evidence="1">Uncharacterized protein</fullName>
    </submittedName>
</protein>
<organism evidence="1 2">
    <name type="scientific">Desulfopila aestuarii DSM 18488</name>
    <dbReference type="NCBI Taxonomy" id="1121416"/>
    <lineage>
        <taxon>Bacteria</taxon>
        <taxon>Pseudomonadati</taxon>
        <taxon>Thermodesulfobacteriota</taxon>
        <taxon>Desulfobulbia</taxon>
        <taxon>Desulfobulbales</taxon>
        <taxon>Desulfocapsaceae</taxon>
        <taxon>Desulfopila</taxon>
    </lineage>
</organism>
<evidence type="ECO:0000313" key="1">
    <source>
        <dbReference type="EMBL" id="SHO53018.1"/>
    </source>
</evidence>
<gene>
    <name evidence="1" type="ORF">SAMN02745220_04884</name>
</gene>
<sequence>MSEKAWGENNHNIVDLLCTAPSIMSFAARIGRLQLPAELVGKVLQCHEQ</sequence>
<evidence type="ECO:0000313" key="2">
    <source>
        <dbReference type="Proteomes" id="UP000184603"/>
    </source>
</evidence>
<dbReference type="EMBL" id="FRFE01000045">
    <property type="protein sequence ID" value="SHO53018.1"/>
    <property type="molecule type" value="Genomic_DNA"/>
</dbReference>
<dbReference type="Proteomes" id="UP000184603">
    <property type="component" value="Unassembled WGS sequence"/>
</dbReference>
<proteinExistence type="predicted"/>
<dbReference type="RefSeq" id="WP_159441374.1">
    <property type="nucleotide sequence ID" value="NZ_FRFE01000045.1"/>
</dbReference>
<dbReference type="AlphaFoldDB" id="A0A1M7YKE2"/>
<reference evidence="1 2" key="1">
    <citation type="submission" date="2016-12" db="EMBL/GenBank/DDBJ databases">
        <authorList>
            <person name="Song W.-J."/>
            <person name="Kurnit D.M."/>
        </authorList>
    </citation>
    <scope>NUCLEOTIDE SEQUENCE [LARGE SCALE GENOMIC DNA]</scope>
    <source>
        <strain evidence="1 2">DSM 18488</strain>
    </source>
</reference>
<name>A0A1M7YKE2_9BACT</name>
<accession>A0A1M7YKE2</accession>
<keyword evidence="2" id="KW-1185">Reference proteome</keyword>